<name>A0A2V5IKI3_9EURO</name>
<dbReference type="InterPro" id="IPR001173">
    <property type="entry name" value="Glyco_trans_2-like"/>
</dbReference>
<feature type="transmembrane region" description="Helical" evidence="1">
    <location>
        <begin position="21"/>
        <end position="44"/>
    </location>
</feature>
<keyword evidence="1" id="KW-0812">Transmembrane</keyword>
<proteinExistence type="predicted"/>
<dbReference type="EMBL" id="KZ825475">
    <property type="protein sequence ID" value="PYI34573.1"/>
    <property type="molecule type" value="Genomic_DNA"/>
</dbReference>
<sequence>MSFKDGADRKELDLRRRTRKLYRILNYNWAIFPCTATIFFLGVYHEVVVPDARWTPDCTVLAMILGPFLLFQLPPYYTFWGLCLPIRPFAYAQAPKKRLFRSLKVCLVTKATNVQTVIHTAQHWNRLSKTRRISFHVVVDSVPNPFKGILPDFVELLEVPYSFRPDHARYKARVLEWCRRHWRLSKQDWVLHLDEETEITEEVLSASVDFIERGAEDIGMGTIFYNAHNHWRDPLLTVAEALRVAEDFGRFQLPVRLLQRPLLGWMHGSFILINGQAENAVTWDTDCLAEDFWFAYHAAKKGLKTGWIHAVAREQPPERLADLVRQRRRWYSGIMSVPDWKVRLALAIPMLESFVHLGLTIFVACGWRVSLSHHAFVWLTWNLAVHLHGRVVGCVIQDLDYPGFTVSDLILHVFLVVVLGPVVDLIQSVAFCLALAWPDREFAVIKKC</sequence>
<evidence type="ECO:0000256" key="1">
    <source>
        <dbReference type="SAM" id="Phobius"/>
    </source>
</evidence>
<keyword evidence="4" id="KW-1185">Reference proteome</keyword>
<feature type="domain" description="Glycosyltransferase 2-like" evidence="2">
    <location>
        <begin position="189"/>
        <end position="379"/>
    </location>
</feature>
<organism evidence="3 4">
    <name type="scientific">Aspergillus indologenus CBS 114.80</name>
    <dbReference type="NCBI Taxonomy" id="1450541"/>
    <lineage>
        <taxon>Eukaryota</taxon>
        <taxon>Fungi</taxon>
        <taxon>Dikarya</taxon>
        <taxon>Ascomycota</taxon>
        <taxon>Pezizomycotina</taxon>
        <taxon>Eurotiomycetes</taxon>
        <taxon>Eurotiomycetidae</taxon>
        <taxon>Eurotiales</taxon>
        <taxon>Aspergillaceae</taxon>
        <taxon>Aspergillus</taxon>
        <taxon>Aspergillus subgen. Circumdati</taxon>
    </lineage>
</organism>
<feature type="transmembrane region" description="Helical" evidence="1">
    <location>
        <begin position="344"/>
        <end position="369"/>
    </location>
</feature>
<feature type="transmembrane region" description="Helical" evidence="1">
    <location>
        <begin position="409"/>
        <end position="437"/>
    </location>
</feature>
<dbReference type="AlphaFoldDB" id="A0A2V5IKI3"/>
<dbReference type="SUPFAM" id="SSF53448">
    <property type="entry name" value="Nucleotide-diphospho-sugar transferases"/>
    <property type="match status" value="1"/>
</dbReference>
<dbReference type="GO" id="GO:0005737">
    <property type="term" value="C:cytoplasm"/>
    <property type="evidence" value="ECO:0007669"/>
    <property type="project" value="TreeGrafter"/>
</dbReference>
<dbReference type="PANTHER" id="PTHR16779">
    <property type="entry name" value="BETA-1,4-MANNOSYLTRANSFERASE EGH"/>
    <property type="match status" value="1"/>
</dbReference>
<dbReference type="Pfam" id="PF13632">
    <property type="entry name" value="Glyco_trans_2_3"/>
    <property type="match status" value="1"/>
</dbReference>
<evidence type="ECO:0000313" key="4">
    <source>
        <dbReference type="Proteomes" id="UP000248817"/>
    </source>
</evidence>
<dbReference type="GO" id="GO:0019187">
    <property type="term" value="F:beta-1,4-mannosyltransferase activity"/>
    <property type="evidence" value="ECO:0007669"/>
    <property type="project" value="InterPro"/>
</dbReference>
<reference evidence="3 4" key="1">
    <citation type="submission" date="2018-02" db="EMBL/GenBank/DDBJ databases">
        <title>The genomes of Aspergillus section Nigri reveals drivers in fungal speciation.</title>
        <authorList>
            <consortium name="DOE Joint Genome Institute"/>
            <person name="Vesth T.C."/>
            <person name="Nybo J."/>
            <person name="Theobald S."/>
            <person name="Brandl J."/>
            <person name="Frisvad J.C."/>
            <person name="Nielsen K.F."/>
            <person name="Lyhne E.K."/>
            <person name="Kogle M.E."/>
            <person name="Kuo A."/>
            <person name="Riley R."/>
            <person name="Clum A."/>
            <person name="Nolan M."/>
            <person name="Lipzen A."/>
            <person name="Salamov A."/>
            <person name="Henrissat B."/>
            <person name="Wiebenga A."/>
            <person name="De vries R.P."/>
            <person name="Grigoriev I.V."/>
            <person name="Mortensen U.H."/>
            <person name="Andersen M.R."/>
            <person name="Baker S.E."/>
        </authorList>
    </citation>
    <scope>NUCLEOTIDE SEQUENCE [LARGE SCALE GENOMIC DNA]</scope>
    <source>
        <strain evidence="3 4">CBS 114.80</strain>
    </source>
</reference>
<evidence type="ECO:0000313" key="3">
    <source>
        <dbReference type="EMBL" id="PYI34573.1"/>
    </source>
</evidence>
<protein>
    <recommendedName>
        <fullName evidence="2">Glycosyltransferase 2-like domain-containing protein</fullName>
    </recommendedName>
</protein>
<dbReference type="InterPro" id="IPR029044">
    <property type="entry name" value="Nucleotide-diphossugar_trans"/>
</dbReference>
<keyword evidence="1" id="KW-1133">Transmembrane helix</keyword>
<dbReference type="InterPro" id="IPR027389">
    <property type="entry name" value="B_mannosylTrfase_Bre-3/Egh"/>
</dbReference>
<dbReference type="Proteomes" id="UP000248817">
    <property type="component" value="Unassembled WGS sequence"/>
</dbReference>
<dbReference type="PANTHER" id="PTHR16779:SF1">
    <property type="entry name" value="BETA-1,4-MANNOSYLTRANSFERASE EGH"/>
    <property type="match status" value="1"/>
</dbReference>
<dbReference type="Gene3D" id="3.90.550.10">
    <property type="entry name" value="Spore Coat Polysaccharide Biosynthesis Protein SpsA, Chain A"/>
    <property type="match status" value="1"/>
</dbReference>
<accession>A0A2V5IKI3</accession>
<keyword evidence="1" id="KW-0472">Membrane</keyword>
<gene>
    <name evidence="3" type="ORF">BP00DRAFT_433730</name>
</gene>
<evidence type="ECO:0000259" key="2">
    <source>
        <dbReference type="Pfam" id="PF13632"/>
    </source>
</evidence>